<dbReference type="InterPro" id="IPR002469">
    <property type="entry name" value="Peptidase_S9B_N"/>
</dbReference>
<evidence type="ECO:0000313" key="4">
    <source>
        <dbReference type="EMBL" id="MBS7457042.1"/>
    </source>
</evidence>
<evidence type="ECO:0000256" key="1">
    <source>
        <dbReference type="SAM" id="SignalP"/>
    </source>
</evidence>
<dbReference type="Gene3D" id="3.40.50.1820">
    <property type="entry name" value="alpha/beta hydrolase"/>
    <property type="match status" value="1"/>
</dbReference>
<sequence length="785" mass="87514">MRNAVSALLPLALLLPLAANAQAPDLDVEQAMADPDWIGPPVEDAWWSWDGDSVYYRLKRAGSPIEDVWTQPAAGGSAARVEDAALATIDAPDPVYDASRSREAFVRDGNVFLRDLRNGALTQVWRSNEGAADVRFTADGRGLIWRSGDTWYGWSAEGPAAPRAEIRAEKDPAAAPEADYLRERQLRLSSTLADRRTNREAERERDEALRAVDPTRAPRPVYLGADVAAAEHALSPAGRWLVVVTDRGEKADGGRGSKMPIYVTESGYEESEDARTRVGRNAPEGQKLVLVDLQTGSQTPLALDPLPGIATDPLAALREKAGKPALEGNRAVRVDGIRWNDAGTRVAVMLRAVDNKDRWIATVDLAGGKLVPAHRLHDAAWINWSFNEFGWLPDNDTLWFLSEESGYSHLYTQRAGAAPRQLTRGEWEVSQPHVSADGSRMLFVCNREWPGDYEVCDAPLAGGEVRELTALDGVESYTLAPQGDDLLVHWSSSYVPPQLAVVPAAGGQARRLTDTRTTDYRAYDFIQPQFVQVPSQHGAGSIWGKLYTPETMEPGRRYPIVMFVHGAGYLQNTSANYPNYFREQLFHNVLVDAGYIVLDLDYRGSAGYGRDWRTAIYRNMGHPELEDYLEGIDWLVAEHQGDRDNVGIYGGSYGGFMTFMAMFRAPEAFEAGAALRPVTDWTAYNHEYTSNILNTPDIDPEAYDRSSPIEYAEGLQGHLLIAHGMMDNNVFFQDSVRLSQRLIELRKDNWEMAAYPLERHGFVESDAWFDEYRRIYKLFERALKD</sequence>
<evidence type="ECO:0000259" key="2">
    <source>
        <dbReference type="Pfam" id="PF00326"/>
    </source>
</evidence>
<dbReference type="GO" id="GO:0008239">
    <property type="term" value="F:dipeptidyl-peptidase activity"/>
    <property type="evidence" value="ECO:0007669"/>
    <property type="project" value="TreeGrafter"/>
</dbReference>
<comment type="caution">
    <text evidence="4">The sequence shown here is derived from an EMBL/GenBank/DDBJ whole genome shotgun (WGS) entry which is preliminary data.</text>
</comment>
<dbReference type="SUPFAM" id="SSF53474">
    <property type="entry name" value="alpha/beta-Hydrolases"/>
    <property type="match status" value="1"/>
</dbReference>
<dbReference type="InterPro" id="IPR011042">
    <property type="entry name" value="6-blade_b-propeller_TolB-like"/>
</dbReference>
<organism evidence="4 5">
    <name type="scientific">Coralloluteibacterium stylophorae</name>
    <dbReference type="NCBI Taxonomy" id="1776034"/>
    <lineage>
        <taxon>Bacteria</taxon>
        <taxon>Pseudomonadati</taxon>
        <taxon>Pseudomonadota</taxon>
        <taxon>Gammaproteobacteria</taxon>
        <taxon>Lysobacterales</taxon>
        <taxon>Lysobacteraceae</taxon>
        <taxon>Coralloluteibacterium</taxon>
    </lineage>
</organism>
<dbReference type="PANTHER" id="PTHR11731:SF193">
    <property type="entry name" value="DIPEPTIDYL PEPTIDASE 9"/>
    <property type="match status" value="1"/>
</dbReference>
<dbReference type="Gene3D" id="2.140.10.30">
    <property type="entry name" value="Dipeptidylpeptidase IV, N-terminal domain"/>
    <property type="match status" value="1"/>
</dbReference>
<dbReference type="RefSeq" id="WP_213173598.1">
    <property type="nucleotide sequence ID" value="NZ_JAGQFT020000004.1"/>
</dbReference>
<dbReference type="PANTHER" id="PTHR11731">
    <property type="entry name" value="PROTEASE FAMILY S9B,C DIPEPTIDYL-PEPTIDASE IV-RELATED"/>
    <property type="match status" value="1"/>
</dbReference>
<feature type="domain" description="Dipeptidylpeptidase IV N-terminal" evidence="3">
    <location>
        <begin position="337"/>
        <end position="497"/>
    </location>
</feature>
<dbReference type="InterPro" id="IPR050278">
    <property type="entry name" value="Serine_Prot_S9B/DPPIV"/>
</dbReference>
<dbReference type="InterPro" id="IPR029058">
    <property type="entry name" value="AB_hydrolase_fold"/>
</dbReference>
<dbReference type="Pfam" id="PF00930">
    <property type="entry name" value="DPPIV_N"/>
    <property type="match status" value="1"/>
</dbReference>
<keyword evidence="1" id="KW-0732">Signal</keyword>
<gene>
    <name evidence="4" type="ORF">KB893_007820</name>
</gene>
<proteinExistence type="predicted"/>
<evidence type="ECO:0000313" key="5">
    <source>
        <dbReference type="Proteomes" id="UP000675747"/>
    </source>
</evidence>
<dbReference type="SUPFAM" id="SSF82171">
    <property type="entry name" value="DPP6 N-terminal domain-like"/>
    <property type="match status" value="1"/>
</dbReference>
<evidence type="ECO:0000259" key="3">
    <source>
        <dbReference type="Pfam" id="PF00930"/>
    </source>
</evidence>
<dbReference type="Gene3D" id="2.120.10.30">
    <property type="entry name" value="TolB, C-terminal domain"/>
    <property type="match status" value="1"/>
</dbReference>
<dbReference type="EMBL" id="JAGQFT020000004">
    <property type="protein sequence ID" value="MBS7457042.1"/>
    <property type="molecule type" value="Genomic_DNA"/>
</dbReference>
<protein>
    <submittedName>
        <fullName evidence="4">S9 family peptidase</fullName>
    </submittedName>
</protein>
<dbReference type="Proteomes" id="UP000675747">
    <property type="component" value="Unassembled WGS sequence"/>
</dbReference>
<dbReference type="AlphaFoldDB" id="A0AAP2CCK2"/>
<dbReference type="InterPro" id="IPR001375">
    <property type="entry name" value="Peptidase_S9_cat"/>
</dbReference>
<dbReference type="GO" id="GO:0008236">
    <property type="term" value="F:serine-type peptidase activity"/>
    <property type="evidence" value="ECO:0007669"/>
    <property type="project" value="InterPro"/>
</dbReference>
<keyword evidence="5" id="KW-1185">Reference proteome</keyword>
<reference evidence="4 5" key="1">
    <citation type="journal article" date="2021" name="Microbiol. Resour. Announc.">
        <title>Draft Genome Sequence of Coralloluteibacterium stylophorae LMG 29479T.</title>
        <authorList>
            <person name="Karlyshev A.V."/>
            <person name="Kudryashova E.B."/>
            <person name="Ariskina E.V."/>
            <person name="Conroy A.P."/>
            <person name="Abidueva E.Y."/>
        </authorList>
    </citation>
    <scope>NUCLEOTIDE SEQUENCE [LARGE SCALE GENOMIC DNA]</scope>
    <source>
        <strain evidence="4 5">LMG 29479</strain>
    </source>
</reference>
<feature type="chain" id="PRO_5042813016" evidence="1">
    <location>
        <begin position="22"/>
        <end position="785"/>
    </location>
</feature>
<name>A0AAP2CCK2_9GAMM</name>
<feature type="signal peptide" evidence="1">
    <location>
        <begin position="1"/>
        <end position="21"/>
    </location>
</feature>
<dbReference type="Pfam" id="PF00326">
    <property type="entry name" value="Peptidase_S9"/>
    <property type="match status" value="1"/>
</dbReference>
<accession>A0AAP2CCK2</accession>
<feature type="domain" description="Peptidase S9 prolyl oligopeptidase catalytic" evidence="2">
    <location>
        <begin position="589"/>
        <end position="784"/>
    </location>
</feature>
<dbReference type="GO" id="GO:0006508">
    <property type="term" value="P:proteolysis"/>
    <property type="evidence" value="ECO:0007669"/>
    <property type="project" value="InterPro"/>
</dbReference>